<evidence type="ECO:0008006" key="8">
    <source>
        <dbReference type="Google" id="ProtNLM"/>
    </source>
</evidence>
<dbReference type="OrthoDB" id="9808930at2"/>
<accession>A0A1M7N0K0</accession>
<evidence type="ECO:0000313" key="6">
    <source>
        <dbReference type="EMBL" id="SHM96453.1"/>
    </source>
</evidence>
<dbReference type="STRING" id="1419482.SAMN05444266_11583"/>
<proteinExistence type="predicted"/>
<keyword evidence="4 5" id="KW-0472">Membrane</keyword>
<dbReference type="Pfam" id="PF09685">
    <property type="entry name" value="MamF_MmsF"/>
    <property type="match status" value="1"/>
</dbReference>
<evidence type="ECO:0000256" key="5">
    <source>
        <dbReference type="SAM" id="Phobius"/>
    </source>
</evidence>
<dbReference type="EMBL" id="FRBL01000015">
    <property type="protein sequence ID" value="SHM96453.1"/>
    <property type="molecule type" value="Genomic_DNA"/>
</dbReference>
<name>A0A1M7N0K0_9BACT</name>
<keyword evidence="3 5" id="KW-1133">Transmembrane helix</keyword>
<gene>
    <name evidence="6" type="ORF">SAMN05444266_11583</name>
</gene>
<dbReference type="RefSeq" id="WP_073087712.1">
    <property type="nucleotide sequence ID" value="NZ_FRBL01000015.1"/>
</dbReference>
<evidence type="ECO:0000256" key="2">
    <source>
        <dbReference type="ARBA" id="ARBA00022692"/>
    </source>
</evidence>
<sequence>MNERDERTWATLLHIAGVFAYIFLNWGWAGNIVLVLVLWLIKRNDSAFVETEGKEALNFQITISLASAAVMIISGITSGIWAIGTGLFNGHFDFTQAGFRWLGLYSLLKVLNLIFSILAAVAVNKGEHYRYPVCLRLVK</sequence>
<evidence type="ECO:0000256" key="3">
    <source>
        <dbReference type="ARBA" id="ARBA00022989"/>
    </source>
</evidence>
<dbReference type="Proteomes" id="UP000184420">
    <property type="component" value="Unassembled WGS sequence"/>
</dbReference>
<dbReference type="InterPro" id="IPR019109">
    <property type="entry name" value="MamF_MmsF"/>
</dbReference>
<reference evidence="6 7" key="1">
    <citation type="submission" date="2016-11" db="EMBL/GenBank/DDBJ databases">
        <authorList>
            <person name="Jaros S."/>
            <person name="Januszkiewicz K."/>
            <person name="Wedrychowicz H."/>
        </authorList>
    </citation>
    <scope>NUCLEOTIDE SEQUENCE [LARGE SCALE GENOMIC DNA]</scope>
    <source>
        <strain evidence="6 7">DSM 27406</strain>
    </source>
</reference>
<keyword evidence="7" id="KW-1185">Reference proteome</keyword>
<organism evidence="6 7">
    <name type="scientific">Chitinophaga jiangningensis</name>
    <dbReference type="NCBI Taxonomy" id="1419482"/>
    <lineage>
        <taxon>Bacteria</taxon>
        <taxon>Pseudomonadati</taxon>
        <taxon>Bacteroidota</taxon>
        <taxon>Chitinophagia</taxon>
        <taxon>Chitinophagales</taxon>
        <taxon>Chitinophagaceae</taxon>
        <taxon>Chitinophaga</taxon>
    </lineage>
</organism>
<evidence type="ECO:0000256" key="4">
    <source>
        <dbReference type="ARBA" id="ARBA00023136"/>
    </source>
</evidence>
<keyword evidence="2 5" id="KW-0812">Transmembrane</keyword>
<dbReference type="AlphaFoldDB" id="A0A1M7N0K0"/>
<protein>
    <recommendedName>
        <fullName evidence="8">DUF4870 domain-containing protein</fullName>
    </recommendedName>
</protein>
<comment type="subcellular location">
    <subcellularLocation>
        <location evidence="1">Membrane</location>
        <topology evidence="1">Multi-pass membrane protein</topology>
    </subcellularLocation>
</comment>
<evidence type="ECO:0000313" key="7">
    <source>
        <dbReference type="Proteomes" id="UP000184420"/>
    </source>
</evidence>
<feature type="transmembrane region" description="Helical" evidence="5">
    <location>
        <begin position="12"/>
        <end position="41"/>
    </location>
</feature>
<feature type="transmembrane region" description="Helical" evidence="5">
    <location>
        <begin position="103"/>
        <end position="123"/>
    </location>
</feature>
<evidence type="ECO:0000256" key="1">
    <source>
        <dbReference type="ARBA" id="ARBA00004141"/>
    </source>
</evidence>
<feature type="transmembrane region" description="Helical" evidence="5">
    <location>
        <begin position="61"/>
        <end position="83"/>
    </location>
</feature>